<feature type="compositionally biased region" description="Low complexity" evidence="4">
    <location>
        <begin position="317"/>
        <end position="326"/>
    </location>
</feature>
<dbReference type="Proteomes" id="UP000215902">
    <property type="component" value="Unassembled WGS sequence"/>
</dbReference>
<feature type="compositionally biased region" description="Low complexity" evidence="4">
    <location>
        <begin position="976"/>
        <end position="986"/>
    </location>
</feature>
<dbReference type="GO" id="GO:0005768">
    <property type="term" value="C:endosome"/>
    <property type="evidence" value="ECO:0007669"/>
    <property type="project" value="TreeGrafter"/>
</dbReference>
<protein>
    <submittedName>
        <fullName evidence="8">Uncharacterized protein</fullName>
    </submittedName>
</protein>
<dbReference type="Pfam" id="PF24598">
    <property type="entry name" value="DOP1_C"/>
    <property type="match status" value="1"/>
</dbReference>
<feature type="domain" description="DOP1-like C-terminal" evidence="6">
    <location>
        <begin position="1516"/>
        <end position="1813"/>
    </location>
</feature>
<evidence type="ECO:0000256" key="3">
    <source>
        <dbReference type="ARBA" id="ARBA00046326"/>
    </source>
</evidence>
<comment type="caution">
    <text evidence="8">The sequence shown here is derived from an EMBL/GenBank/DDBJ whole genome shotgun (WGS) entry which is preliminary data.</text>
</comment>
<dbReference type="InterPro" id="IPR056457">
    <property type="entry name" value="DOP1_C"/>
</dbReference>
<evidence type="ECO:0000259" key="7">
    <source>
        <dbReference type="Pfam" id="PF24601"/>
    </source>
</evidence>
<keyword evidence="1" id="KW-0813">Transport</keyword>
<dbReference type="Pfam" id="PF04118">
    <property type="entry name" value="Dopey_N"/>
    <property type="match status" value="1"/>
</dbReference>
<dbReference type="STRING" id="282301.A0A267H525"/>
<feature type="region of interest" description="Disordered" evidence="4">
    <location>
        <begin position="570"/>
        <end position="594"/>
    </location>
</feature>
<dbReference type="EMBL" id="NIVC01000029">
    <property type="protein sequence ID" value="PAA93373.1"/>
    <property type="molecule type" value="Genomic_DNA"/>
</dbReference>
<evidence type="ECO:0000256" key="2">
    <source>
        <dbReference type="ARBA" id="ARBA00022927"/>
    </source>
</evidence>
<dbReference type="InterPro" id="IPR056459">
    <property type="entry name" value="TPR_DOP1"/>
</dbReference>
<feature type="region of interest" description="Disordered" evidence="4">
    <location>
        <begin position="311"/>
        <end position="330"/>
    </location>
</feature>
<feature type="domain" description="DOP1 N-terminal" evidence="5">
    <location>
        <begin position="21"/>
        <end position="305"/>
    </location>
</feature>
<accession>A0A267H525</accession>
<feature type="region of interest" description="Disordered" evidence="4">
    <location>
        <begin position="827"/>
        <end position="848"/>
    </location>
</feature>
<organism evidence="8 9">
    <name type="scientific">Macrostomum lignano</name>
    <dbReference type="NCBI Taxonomy" id="282301"/>
    <lineage>
        <taxon>Eukaryota</taxon>
        <taxon>Metazoa</taxon>
        <taxon>Spiralia</taxon>
        <taxon>Lophotrochozoa</taxon>
        <taxon>Platyhelminthes</taxon>
        <taxon>Rhabditophora</taxon>
        <taxon>Macrostomorpha</taxon>
        <taxon>Macrostomida</taxon>
        <taxon>Macrostomidae</taxon>
        <taxon>Macrostomum</taxon>
    </lineage>
</organism>
<name>A0A267H525_9PLAT</name>
<sequence length="1989" mass="215350">PPSMLNPFEDESSIRALEKERRYRNYSSDMEKILRQFENTSDWADTIPLLVRLTKTIIANRQYELIPHKLMLCKRLAQCLHQNMPSGVHEKTLECYSAVFSCVQRTDLKCNLHLYLFGLLPLFAYCGSTIRLPLISLYKEFVLPLGPALRPCLSGLLLALLPGMEETSDHVDRVGQLLRSISKAVSPPVFFTGLWRVLSDSPSVRLTGLNFVLACYDKRKSLDDQDDLMGQVLGNLMDSLCAVLADHNTLVQRQALEFLLNAFPLSTSRLGSDDLARLCAAAFNILLKRDASLNRRFYAWLLGNSPSGGGGGGGGVQDDAASAASSAGGGTASNNRFVGRSVCIAAYRIFAKQKAADPVPAFRVLQSLIERPVVGQQIVSDTLLTALRLWRDAPNPEDATASIGHLLSSLDGAFLCRFFADLLASDWSRCEELCSLARMAHNRCLANDWTPLLLRLLRLVTNRLPETSPGMLEAAIRLASELLASAASEPLDARIVQNCRLAYLRLCLTKLGLDRTVLANAPARLRSDSTEGGHVTLADSGVAFAAALESLLALLGRVAACPLRDVNNGLGIEDDSEDTNDEGKDEVDLDDEEENADLPAPRWVLALLVSSCFVRETSIRHPSTRALLELLAAAQCLTAADASHEFEADSTTADAPSNQSASAASTKVVAVSFPTLPPVALAWLQSSQLYFLLGEALWSDLAPGAEPADQRAAASLFAELCQSVPEICEDLLLRKLGSEQGDQADAHKRFASLWLLMKPDRAPQLPRCLLALLHFVGSGHALEKIVVDWAEHAMRMGQLHRLLNPLLALLLSPKAARLSVDRIAEEASAKNGSSANGGGGSAGGASTSRWDVEEARIVGIESDGTGKVIYRVNQSPARATDGTSNQQSSSLANPSSSGSSGTASSAGRSRSAVQLLATATSAAPVRLPGGGASSASAASFRLRINPLDEASVNETDTDSIEANSIEDKNVADTTESAAVSSSSNSNREATPTPPARVASSGVLCPSPEAVSVVNDIIEELITASLAQVERSVHPLFTHMCLYNRKIDCLQVSYVLSRLLALLSALPQLFTAKLAGTQLLPAKSPGSYQVFALFLRHRACVDGANFFQDPPHQLHKSYKSVTYLHLLTSLALDYVRSCYSPYARERVESPELIGNRLVQTRAADLLCSLAQCAASGDSPEAARQLRDNRLQFSRLALHCLCSALAACYSHWTVESHVFSARIVQFNEIGVGWLARAAHVKSLASLTLRLLALMKPSPMAGNASAADEGATKKAAGRSVSATSPGVGDFVYQDCLPLSGQPLLMLALRLGLGPACHIGGDHVTWYGFVSDLLPHCAGSHLGQVVTLTTGSLCDTLSLRETPAPPDLQPMALACLHGVLDRALRARDASAHRCLPRLLPCLLRYSTKQGPVRRILQLVVSDDLNMLLTAASSAELQEDATFVDALIDLVPLKDLLNSCRTNQAALKPTVCVAKRLNAKVLASHGPELQSLLRECLPGSRSEVPFLQLELFHALLLALKEADRDSRGRRDLQDLAGLLVASVATILGSTAERQSWFRASVACTEEEVALSCRAARLLEQAMFLLLDHVFGPNGDRAEGLLTGPVLRAALPHLKQRPHATVFDACSGVLKELSRKEYTRRAWKKEASDMLLETGFFRMPLATLKCWVDIIDNLMATEFKQAFRDIFPRLTVSTTANPFSSRDQEWDQRSAMVKRLAFLIYCGESDQYLPQLQEVVAYLTENLRVSTAGHLHAAVMLCFRVLLLRISAASLAPLWYVFVPEIYSALWQLEQEPEPNRLPQSRLDLYLAVFKLLDACVQLEESQAALFHAYKWSLVGDPEDSLIGNHSSSGGQSSSTSGVFTPLVNRVCRRLCRLLSNGGLSSTERSENGPGSDNKLGIQLPPPMHTCCQRLTLTRIASLQELLPFLVSFVDRFDLSRSARLLAACQPGEPGNAAAAGLAIASTADLQLPCSLHGDPNAQREELLLIDFLEPMASN</sequence>
<dbReference type="GO" id="GO:0006895">
    <property type="term" value="P:Golgi to endosome transport"/>
    <property type="evidence" value="ECO:0007669"/>
    <property type="project" value="InterPro"/>
</dbReference>
<dbReference type="OrthoDB" id="297643at2759"/>
<dbReference type="GO" id="GO:0005802">
    <property type="term" value="C:trans-Golgi network"/>
    <property type="evidence" value="ECO:0007669"/>
    <property type="project" value="TreeGrafter"/>
</dbReference>
<keyword evidence="9" id="KW-1185">Reference proteome</keyword>
<dbReference type="InterPro" id="IPR007249">
    <property type="entry name" value="DOP1_N"/>
</dbReference>
<evidence type="ECO:0000256" key="4">
    <source>
        <dbReference type="SAM" id="MobiDB-lite"/>
    </source>
</evidence>
<evidence type="ECO:0000313" key="9">
    <source>
        <dbReference type="Proteomes" id="UP000215902"/>
    </source>
</evidence>
<dbReference type="GO" id="GO:0005829">
    <property type="term" value="C:cytosol"/>
    <property type="evidence" value="ECO:0007669"/>
    <property type="project" value="GOC"/>
</dbReference>
<gene>
    <name evidence="8" type="ORF">BOX15_Mlig002629g1</name>
</gene>
<dbReference type="InterPro" id="IPR016024">
    <property type="entry name" value="ARM-type_fold"/>
</dbReference>
<feature type="domain" description="DOP1-like TPR" evidence="7">
    <location>
        <begin position="1033"/>
        <end position="1353"/>
    </location>
</feature>
<evidence type="ECO:0000313" key="8">
    <source>
        <dbReference type="EMBL" id="PAA93373.1"/>
    </source>
</evidence>
<feature type="region of interest" description="Disordered" evidence="4">
    <location>
        <begin position="951"/>
        <end position="1000"/>
    </location>
</feature>
<feature type="compositionally biased region" description="Low complexity" evidence="4">
    <location>
        <begin position="884"/>
        <end position="909"/>
    </location>
</feature>
<dbReference type="Pfam" id="PF24601">
    <property type="entry name" value="TPR_DOP1"/>
    <property type="match status" value="1"/>
</dbReference>
<reference evidence="8 9" key="1">
    <citation type="submission" date="2017-06" db="EMBL/GenBank/DDBJ databases">
        <title>A platform for efficient transgenesis in Macrostomum lignano, a flatworm model organism for stem cell research.</title>
        <authorList>
            <person name="Berezikov E."/>
        </authorList>
    </citation>
    <scope>NUCLEOTIDE SEQUENCE [LARGE SCALE GENOMIC DNA]</scope>
    <source>
        <strain evidence="8">DV1</strain>
        <tissue evidence="8">Whole organism</tissue>
    </source>
</reference>
<dbReference type="InterPro" id="IPR040314">
    <property type="entry name" value="DOP1"/>
</dbReference>
<feature type="non-terminal residue" evidence="8">
    <location>
        <position position="1"/>
    </location>
</feature>
<evidence type="ECO:0000259" key="5">
    <source>
        <dbReference type="Pfam" id="PF04118"/>
    </source>
</evidence>
<proteinExistence type="inferred from homology"/>
<dbReference type="GO" id="GO:0015031">
    <property type="term" value="P:protein transport"/>
    <property type="evidence" value="ECO:0007669"/>
    <property type="project" value="UniProtKB-KW"/>
</dbReference>
<evidence type="ECO:0000259" key="6">
    <source>
        <dbReference type="Pfam" id="PF24598"/>
    </source>
</evidence>
<feature type="compositionally biased region" description="Acidic residues" evidence="4">
    <location>
        <begin position="572"/>
        <end position="594"/>
    </location>
</feature>
<dbReference type="PANTHER" id="PTHR14042">
    <property type="entry name" value="DOPEY-RELATED"/>
    <property type="match status" value="1"/>
</dbReference>
<evidence type="ECO:0000256" key="1">
    <source>
        <dbReference type="ARBA" id="ARBA00022448"/>
    </source>
</evidence>
<comment type="similarity">
    <text evidence="3">Belongs to the DOP1 family.</text>
</comment>
<dbReference type="PANTHER" id="PTHR14042:SF24">
    <property type="entry name" value="PROTEIN DOPEY-1 HOMOLOG"/>
    <property type="match status" value="1"/>
</dbReference>
<keyword evidence="2" id="KW-0653">Protein transport</keyword>
<dbReference type="SUPFAM" id="SSF48371">
    <property type="entry name" value="ARM repeat"/>
    <property type="match status" value="1"/>
</dbReference>
<feature type="region of interest" description="Disordered" evidence="4">
    <location>
        <begin position="876"/>
        <end position="909"/>
    </location>
</feature>